<keyword evidence="1" id="KW-0805">Transcription regulation</keyword>
<dbReference type="PANTHER" id="PTHR30055">
    <property type="entry name" value="HTH-TYPE TRANSCRIPTIONAL REGULATOR RUTR"/>
    <property type="match status" value="1"/>
</dbReference>
<dbReference type="GO" id="GO:0003700">
    <property type="term" value="F:DNA-binding transcription factor activity"/>
    <property type="evidence" value="ECO:0007669"/>
    <property type="project" value="TreeGrafter"/>
</dbReference>
<dbReference type="Gene3D" id="1.10.357.10">
    <property type="entry name" value="Tetracycline Repressor, domain 2"/>
    <property type="match status" value="1"/>
</dbReference>
<evidence type="ECO:0000313" key="7">
    <source>
        <dbReference type="EMBL" id="VEG49525.1"/>
    </source>
</evidence>
<dbReference type="SUPFAM" id="SSF48498">
    <property type="entry name" value="Tetracyclin repressor-like, C-terminal domain"/>
    <property type="match status" value="1"/>
</dbReference>
<dbReference type="InterPro" id="IPR050109">
    <property type="entry name" value="HTH-type_TetR-like_transc_reg"/>
</dbReference>
<evidence type="ECO:0000256" key="4">
    <source>
        <dbReference type="PROSITE-ProRule" id="PRU00335"/>
    </source>
</evidence>
<dbReference type="Pfam" id="PF00440">
    <property type="entry name" value="TetR_N"/>
    <property type="match status" value="1"/>
</dbReference>
<dbReference type="Proteomes" id="UP000282551">
    <property type="component" value="Chromosome"/>
</dbReference>
<dbReference type="PRINTS" id="PR00455">
    <property type="entry name" value="HTHTETR"/>
</dbReference>
<evidence type="ECO:0000259" key="6">
    <source>
        <dbReference type="PROSITE" id="PS50977"/>
    </source>
</evidence>
<name>A0A448IAN2_MYCCI</name>
<dbReference type="PROSITE" id="PS50977">
    <property type="entry name" value="HTH_TETR_2"/>
    <property type="match status" value="1"/>
</dbReference>
<sequence length="231" mass="24921">MVDNLLDKDERTNGSGRTDPRPARSRARLLDAATALLRAGGPSAVTVDAVLRGANVARATLYRHFPSGNDLLAAAFQSLIPPAPMPPEDGALRDRLMALMEAWADHIAEAPALLTAMNWLALGRDLDHMPAVQDDRRGTAENSADSDEVRTLRERIAQQYAAPFDAIFDSPQATAELVEFDRATAMTLLLGPLVTAKLSTLADVDYRECVRAAVDGFLHVYGRSVSAANTE</sequence>
<evidence type="ECO:0000256" key="5">
    <source>
        <dbReference type="SAM" id="MobiDB-lite"/>
    </source>
</evidence>
<dbReference type="Gene3D" id="1.10.10.60">
    <property type="entry name" value="Homeodomain-like"/>
    <property type="match status" value="1"/>
</dbReference>
<dbReference type="InterPro" id="IPR036271">
    <property type="entry name" value="Tet_transcr_reg_TetR-rel_C_sf"/>
</dbReference>
<feature type="region of interest" description="Disordered" evidence="5">
    <location>
        <begin position="1"/>
        <end position="24"/>
    </location>
</feature>
<gene>
    <name evidence="7" type="primary">kstR_5</name>
    <name evidence="7" type="ORF">NCTC10485_03833</name>
</gene>
<dbReference type="RefSeq" id="WP_235666214.1">
    <property type="nucleotide sequence ID" value="NZ_AP022604.1"/>
</dbReference>
<keyword evidence="3" id="KW-0804">Transcription</keyword>
<evidence type="ECO:0000256" key="3">
    <source>
        <dbReference type="ARBA" id="ARBA00023163"/>
    </source>
</evidence>
<dbReference type="AlphaFoldDB" id="A0A448IAN2"/>
<dbReference type="EMBL" id="LR134355">
    <property type="protein sequence ID" value="VEG49525.1"/>
    <property type="molecule type" value="Genomic_DNA"/>
</dbReference>
<evidence type="ECO:0000256" key="2">
    <source>
        <dbReference type="ARBA" id="ARBA00023125"/>
    </source>
</evidence>
<dbReference type="InterPro" id="IPR009057">
    <property type="entry name" value="Homeodomain-like_sf"/>
</dbReference>
<proteinExistence type="predicted"/>
<feature type="compositionally biased region" description="Basic and acidic residues" evidence="5">
    <location>
        <begin position="1"/>
        <end position="22"/>
    </location>
</feature>
<feature type="domain" description="HTH tetR-type" evidence="6">
    <location>
        <begin position="23"/>
        <end position="83"/>
    </location>
</feature>
<accession>A0A448IAN2</accession>
<protein>
    <submittedName>
        <fullName evidence="7">TetR family transcriptional regulator</fullName>
    </submittedName>
</protein>
<dbReference type="PANTHER" id="PTHR30055:SF234">
    <property type="entry name" value="HTH-TYPE TRANSCRIPTIONAL REGULATOR BETI"/>
    <property type="match status" value="1"/>
</dbReference>
<keyword evidence="2 4" id="KW-0238">DNA-binding</keyword>
<dbReference type="GO" id="GO:0000976">
    <property type="term" value="F:transcription cis-regulatory region binding"/>
    <property type="evidence" value="ECO:0007669"/>
    <property type="project" value="TreeGrafter"/>
</dbReference>
<dbReference type="SUPFAM" id="SSF46689">
    <property type="entry name" value="Homeodomain-like"/>
    <property type="match status" value="1"/>
</dbReference>
<organism evidence="7 8">
    <name type="scientific">Mycolicibacterium chitae</name>
    <name type="common">Mycobacterium chitae</name>
    <dbReference type="NCBI Taxonomy" id="1792"/>
    <lineage>
        <taxon>Bacteria</taxon>
        <taxon>Bacillati</taxon>
        <taxon>Actinomycetota</taxon>
        <taxon>Actinomycetes</taxon>
        <taxon>Mycobacteriales</taxon>
        <taxon>Mycobacteriaceae</taxon>
        <taxon>Mycolicibacterium</taxon>
    </lineage>
</organism>
<keyword evidence="8" id="KW-1185">Reference proteome</keyword>
<evidence type="ECO:0000313" key="8">
    <source>
        <dbReference type="Proteomes" id="UP000282551"/>
    </source>
</evidence>
<dbReference type="InterPro" id="IPR001647">
    <property type="entry name" value="HTH_TetR"/>
</dbReference>
<feature type="DNA-binding region" description="H-T-H motif" evidence="4">
    <location>
        <begin position="46"/>
        <end position="65"/>
    </location>
</feature>
<reference evidence="7 8" key="1">
    <citation type="submission" date="2018-12" db="EMBL/GenBank/DDBJ databases">
        <authorList>
            <consortium name="Pathogen Informatics"/>
        </authorList>
    </citation>
    <scope>NUCLEOTIDE SEQUENCE [LARGE SCALE GENOMIC DNA]</scope>
    <source>
        <strain evidence="7 8">NCTC10485</strain>
    </source>
</reference>
<evidence type="ECO:0000256" key="1">
    <source>
        <dbReference type="ARBA" id="ARBA00023015"/>
    </source>
</evidence>